<accession>A0ABD3VBB2</accession>
<dbReference type="SUPFAM" id="SSF52540">
    <property type="entry name" value="P-loop containing nucleoside triphosphate hydrolases"/>
    <property type="match status" value="1"/>
</dbReference>
<dbReference type="Proteomes" id="UP001634394">
    <property type="component" value="Unassembled WGS sequence"/>
</dbReference>
<keyword evidence="7" id="KW-1185">Reference proteome</keyword>
<evidence type="ECO:0000256" key="3">
    <source>
        <dbReference type="ARBA" id="ARBA00023134"/>
    </source>
</evidence>
<dbReference type="CDD" id="cd00882">
    <property type="entry name" value="Ras_like_GTPase"/>
    <property type="match status" value="1"/>
</dbReference>
<keyword evidence="2" id="KW-0547">Nucleotide-binding</keyword>
<dbReference type="GO" id="GO:0030990">
    <property type="term" value="C:intraciliary transport particle"/>
    <property type="evidence" value="ECO:0007669"/>
    <property type="project" value="UniProtKB-ARBA"/>
</dbReference>
<sequence>MFKVKVLILGPCQSGKTTLSNFLADATEISSGEYHPTQGVRILEFEVQKLGGRGRQNGVEVELWDCSGDRRFESCWPGMAKDAGGIVFVYNPDQSNHDKELEHLYEFFIGQQGIKESQCCIFAHHRPHTGDRERSQLGEQFANIPCVHTNIEEDGEGIRAEFNNFLSKLSLELSDKRDQEELSIMNQR</sequence>
<dbReference type="GO" id="GO:0005929">
    <property type="term" value="C:cilium"/>
    <property type="evidence" value="ECO:0007669"/>
    <property type="project" value="UniProtKB-ARBA"/>
</dbReference>
<evidence type="ECO:0000256" key="4">
    <source>
        <dbReference type="ARBA" id="ARBA00040799"/>
    </source>
</evidence>
<proteinExistence type="inferred from homology"/>
<evidence type="ECO:0000256" key="1">
    <source>
        <dbReference type="ARBA" id="ARBA00006270"/>
    </source>
</evidence>
<protein>
    <recommendedName>
        <fullName evidence="4">Intraflagellar transport protein 22 homolog</fullName>
    </recommendedName>
    <alternativeName>
        <fullName evidence="5">Rab-like protein 5</fullName>
    </alternativeName>
</protein>
<evidence type="ECO:0000256" key="2">
    <source>
        <dbReference type="ARBA" id="ARBA00022741"/>
    </source>
</evidence>
<dbReference type="FunFam" id="3.40.50.300:FF:001100">
    <property type="entry name" value="intraflagellar transport protein 22 homolog"/>
    <property type="match status" value="1"/>
</dbReference>
<comment type="caution">
    <text evidence="6">The sequence shown here is derived from an EMBL/GenBank/DDBJ whole genome shotgun (WGS) entry which is preliminary data.</text>
</comment>
<name>A0ABD3VBB2_SINWO</name>
<dbReference type="AlphaFoldDB" id="A0ABD3VBB2"/>
<evidence type="ECO:0000256" key="5">
    <source>
        <dbReference type="ARBA" id="ARBA00041562"/>
    </source>
</evidence>
<evidence type="ECO:0000313" key="7">
    <source>
        <dbReference type="Proteomes" id="UP001634394"/>
    </source>
</evidence>
<dbReference type="Gene3D" id="3.40.50.300">
    <property type="entry name" value="P-loop containing nucleotide triphosphate hydrolases"/>
    <property type="match status" value="1"/>
</dbReference>
<reference evidence="6 7" key="1">
    <citation type="submission" date="2024-11" db="EMBL/GenBank/DDBJ databases">
        <title>Chromosome-level genome assembly of the freshwater bivalve Anodonta woodiana.</title>
        <authorList>
            <person name="Chen X."/>
        </authorList>
    </citation>
    <scope>NUCLEOTIDE SEQUENCE [LARGE SCALE GENOMIC DNA]</scope>
    <source>
        <strain evidence="6">MN2024</strain>
        <tissue evidence="6">Gills</tissue>
    </source>
</reference>
<dbReference type="GO" id="GO:0005525">
    <property type="term" value="F:GTP binding"/>
    <property type="evidence" value="ECO:0007669"/>
    <property type="project" value="UniProtKB-KW"/>
</dbReference>
<organism evidence="6 7">
    <name type="scientific">Sinanodonta woodiana</name>
    <name type="common">Chinese pond mussel</name>
    <name type="synonym">Anodonta woodiana</name>
    <dbReference type="NCBI Taxonomy" id="1069815"/>
    <lineage>
        <taxon>Eukaryota</taxon>
        <taxon>Metazoa</taxon>
        <taxon>Spiralia</taxon>
        <taxon>Lophotrochozoa</taxon>
        <taxon>Mollusca</taxon>
        <taxon>Bivalvia</taxon>
        <taxon>Autobranchia</taxon>
        <taxon>Heteroconchia</taxon>
        <taxon>Palaeoheterodonta</taxon>
        <taxon>Unionida</taxon>
        <taxon>Unionoidea</taxon>
        <taxon>Unionidae</taxon>
        <taxon>Unioninae</taxon>
        <taxon>Sinanodonta</taxon>
    </lineage>
</organism>
<gene>
    <name evidence="6" type="ORF">ACJMK2_012459</name>
</gene>
<dbReference type="InterPro" id="IPR027417">
    <property type="entry name" value="P-loop_NTPase"/>
</dbReference>
<evidence type="ECO:0000313" key="6">
    <source>
        <dbReference type="EMBL" id="KAL3857827.1"/>
    </source>
</evidence>
<comment type="similarity">
    <text evidence="1">Belongs to the small GTPase superfamily. Rab family.</text>
</comment>
<dbReference type="Pfam" id="PF08477">
    <property type="entry name" value="Roc"/>
    <property type="match status" value="1"/>
</dbReference>
<keyword evidence="3" id="KW-0342">GTP-binding</keyword>
<dbReference type="PANTHER" id="PTHR24073">
    <property type="entry name" value="DRAB5-RELATED"/>
    <property type="match status" value="1"/>
</dbReference>
<dbReference type="EMBL" id="JBJQND010000013">
    <property type="protein sequence ID" value="KAL3857827.1"/>
    <property type="molecule type" value="Genomic_DNA"/>
</dbReference>